<dbReference type="Proteomes" id="UP001145072">
    <property type="component" value="Unassembled WGS sequence"/>
</dbReference>
<dbReference type="GO" id="GO:0006508">
    <property type="term" value="P:proteolysis"/>
    <property type="evidence" value="ECO:0007669"/>
    <property type="project" value="UniProtKB-KW"/>
</dbReference>
<evidence type="ECO:0000256" key="6">
    <source>
        <dbReference type="ARBA" id="ARBA00023136"/>
    </source>
</evidence>
<keyword evidence="5 7" id="KW-1133">Transmembrane helix</keyword>
<feature type="transmembrane region" description="Helical" evidence="7">
    <location>
        <begin position="233"/>
        <end position="254"/>
    </location>
</feature>
<proteinExistence type="inferred from homology"/>
<dbReference type="SUPFAM" id="SSF144091">
    <property type="entry name" value="Rhomboid-like"/>
    <property type="match status" value="1"/>
</dbReference>
<keyword evidence="4" id="KW-0378">Hydrolase</keyword>
<evidence type="ECO:0000256" key="5">
    <source>
        <dbReference type="ARBA" id="ARBA00022989"/>
    </source>
</evidence>
<dbReference type="EMBL" id="JAMQJZ010000017">
    <property type="protein sequence ID" value="MDC3422150.1"/>
    <property type="molecule type" value="Genomic_DNA"/>
</dbReference>
<name>A0A9X3WM09_9BACI</name>
<comment type="subcellular location">
    <subcellularLocation>
        <location evidence="1">Membrane</location>
        <topology evidence="1">Multi-pass membrane protein</topology>
    </subcellularLocation>
</comment>
<comment type="caution">
    <text evidence="9">The sequence shown here is derived from an EMBL/GenBank/DDBJ whole genome shotgun (WGS) entry which is preliminary data.</text>
</comment>
<evidence type="ECO:0000313" key="10">
    <source>
        <dbReference type="Proteomes" id="UP001145072"/>
    </source>
</evidence>
<evidence type="ECO:0000259" key="8">
    <source>
        <dbReference type="Pfam" id="PF01694"/>
    </source>
</evidence>
<dbReference type="InterPro" id="IPR050925">
    <property type="entry name" value="Rhomboid_protease_S54"/>
</dbReference>
<dbReference type="Gene3D" id="1.20.1540.10">
    <property type="entry name" value="Rhomboid-like"/>
    <property type="match status" value="1"/>
</dbReference>
<dbReference type="RefSeq" id="WP_259867142.1">
    <property type="nucleotide sequence ID" value="NZ_JAMQJZ010000017.1"/>
</dbReference>
<evidence type="ECO:0000256" key="3">
    <source>
        <dbReference type="ARBA" id="ARBA00022692"/>
    </source>
</evidence>
<reference evidence="9" key="1">
    <citation type="submission" date="2022-06" db="EMBL/GenBank/DDBJ databases">
        <title>Aquibacillus sp. a new bacterium isolated from soil saline samples.</title>
        <authorList>
            <person name="Galisteo C."/>
            <person name="De La Haba R."/>
            <person name="Sanchez-Porro C."/>
            <person name="Ventosa A."/>
        </authorList>
    </citation>
    <scope>NUCLEOTIDE SEQUENCE</scope>
    <source>
        <strain evidence="9">JCM 12387</strain>
    </source>
</reference>
<feature type="transmembrane region" description="Helical" evidence="7">
    <location>
        <begin position="99"/>
        <end position="116"/>
    </location>
</feature>
<dbReference type="InterPro" id="IPR035952">
    <property type="entry name" value="Rhomboid-like_sf"/>
</dbReference>
<keyword evidence="3 7" id="KW-0812">Transmembrane</keyword>
<evidence type="ECO:0000256" key="2">
    <source>
        <dbReference type="ARBA" id="ARBA00009045"/>
    </source>
</evidence>
<feature type="domain" description="Peptidase S54 rhomboid" evidence="8">
    <location>
        <begin position="56"/>
        <end position="194"/>
    </location>
</feature>
<accession>A0A9X3WM09</accession>
<evidence type="ECO:0000313" key="9">
    <source>
        <dbReference type="EMBL" id="MDC3422150.1"/>
    </source>
</evidence>
<keyword evidence="6 7" id="KW-0472">Membrane</keyword>
<dbReference type="GO" id="GO:0004252">
    <property type="term" value="F:serine-type endopeptidase activity"/>
    <property type="evidence" value="ECO:0007669"/>
    <property type="project" value="InterPro"/>
</dbReference>
<keyword evidence="10" id="KW-1185">Reference proteome</keyword>
<sequence>MFIRTESFKDFIRFYPVVSTIIAIQVVIWLMMYLDLPFGGYIYYWGRGFNLMIDQGEYWRHVTPIFIHSPAGIMHVLFNSFSLVLFGPALEQMLGKIKFLLVYFISGIIGNLFTYYLEPDPYYIHVGASGAIYGLFGLYIYMVFLRKDLIDQANAKLVSTITIIGLVMTFLSTDINIYAHLFGFIGGLALGPLALINVRPFSLSRNRRKPRNDGSVQFDPNRWNKKRYRYKHIIRPVIIGAIAILVILGLVAQLF</sequence>
<feature type="transmembrane region" description="Helical" evidence="7">
    <location>
        <begin position="122"/>
        <end position="141"/>
    </location>
</feature>
<keyword evidence="9" id="KW-0645">Protease</keyword>
<dbReference type="InterPro" id="IPR022764">
    <property type="entry name" value="Peptidase_S54_rhomboid_dom"/>
</dbReference>
<dbReference type="GO" id="GO:0016020">
    <property type="term" value="C:membrane"/>
    <property type="evidence" value="ECO:0007669"/>
    <property type="project" value="UniProtKB-SubCell"/>
</dbReference>
<comment type="similarity">
    <text evidence="2">Belongs to the peptidase S54 family.</text>
</comment>
<dbReference type="PANTHER" id="PTHR43731:SF14">
    <property type="entry name" value="PRESENILIN-ASSOCIATED RHOMBOID-LIKE PROTEIN, MITOCHONDRIAL"/>
    <property type="match status" value="1"/>
</dbReference>
<feature type="transmembrane region" description="Helical" evidence="7">
    <location>
        <begin position="12"/>
        <end position="34"/>
    </location>
</feature>
<dbReference type="PANTHER" id="PTHR43731">
    <property type="entry name" value="RHOMBOID PROTEASE"/>
    <property type="match status" value="1"/>
</dbReference>
<feature type="transmembrane region" description="Helical" evidence="7">
    <location>
        <begin position="177"/>
        <end position="198"/>
    </location>
</feature>
<evidence type="ECO:0000256" key="4">
    <source>
        <dbReference type="ARBA" id="ARBA00022801"/>
    </source>
</evidence>
<feature type="transmembrane region" description="Helical" evidence="7">
    <location>
        <begin position="65"/>
        <end position="87"/>
    </location>
</feature>
<evidence type="ECO:0000256" key="1">
    <source>
        <dbReference type="ARBA" id="ARBA00004141"/>
    </source>
</evidence>
<protein>
    <submittedName>
        <fullName evidence="9">Rhomboid family intramembrane serine protease</fullName>
    </submittedName>
</protein>
<gene>
    <name evidence="9" type="ORF">NC661_17520</name>
</gene>
<organism evidence="9 10">
    <name type="scientific">Aquibacillus koreensis</name>
    <dbReference type="NCBI Taxonomy" id="279446"/>
    <lineage>
        <taxon>Bacteria</taxon>
        <taxon>Bacillati</taxon>
        <taxon>Bacillota</taxon>
        <taxon>Bacilli</taxon>
        <taxon>Bacillales</taxon>
        <taxon>Bacillaceae</taxon>
        <taxon>Aquibacillus</taxon>
    </lineage>
</organism>
<feature type="transmembrane region" description="Helical" evidence="7">
    <location>
        <begin position="153"/>
        <end position="171"/>
    </location>
</feature>
<dbReference type="AlphaFoldDB" id="A0A9X3WM09"/>
<evidence type="ECO:0000256" key="7">
    <source>
        <dbReference type="SAM" id="Phobius"/>
    </source>
</evidence>
<dbReference type="Pfam" id="PF01694">
    <property type="entry name" value="Rhomboid"/>
    <property type="match status" value="1"/>
</dbReference>